<dbReference type="SUPFAM" id="SSF159894">
    <property type="entry name" value="YgaC/TfoX-N like"/>
    <property type="match status" value="1"/>
</dbReference>
<dbReference type="EMBL" id="FQZC01000001">
    <property type="protein sequence ID" value="SHI69836.1"/>
    <property type="molecule type" value="Genomic_DNA"/>
</dbReference>
<accession>A0ABY1I6J9</accession>
<feature type="domain" description="TfoX N-terminal" evidence="1">
    <location>
        <begin position="8"/>
        <end position="100"/>
    </location>
</feature>
<reference evidence="2 3" key="1">
    <citation type="submission" date="2016-11" db="EMBL/GenBank/DDBJ databases">
        <authorList>
            <person name="Varghese N."/>
            <person name="Submissions S."/>
        </authorList>
    </citation>
    <scope>NUCLEOTIDE SEQUENCE [LARGE SCALE GENOMIC DNA]</scope>
    <source>
        <strain evidence="2 3">DSM 21988</strain>
    </source>
</reference>
<comment type="caution">
    <text evidence="2">The sequence shown here is derived from an EMBL/GenBank/DDBJ whole genome shotgun (WGS) entry which is preliminary data.</text>
</comment>
<dbReference type="RefSeq" id="WP_060601882.1">
    <property type="nucleotide sequence ID" value="NZ_FQZC01000001.1"/>
</dbReference>
<gene>
    <name evidence="2" type="ORF">SAMN02745911_0889</name>
</gene>
<dbReference type="Gene3D" id="3.30.1460.30">
    <property type="entry name" value="YgaC/TfoX-N like chaperone"/>
    <property type="match status" value="1"/>
</dbReference>
<dbReference type="Proteomes" id="UP000184290">
    <property type="component" value="Unassembled WGS sequence"/>
</dbReference>
<proteinExistence type="predicted"/>
<name>A0ABY1I6J9_9HYPH</name>
<sequence length="120" mass="13200">MERGDIEELFRSIADLRIRPLFGGKGIYDGEVIIALVAFDTLFLKSDTAAEADYVAAGSTPFVYEAAGRKPVRMPYYSCPPEAFDDPEIAAEWVATARAAAHRTVSSRRSRARRTAGSNR</sequence>
<dbReference type="Pfam" id="PF04993">
    <property type="entry name" value="TfoX_N"/>
    <property type="match status" value="1"/>
</dbReference>
<protein>
    <submittedName>
        <fullName evidence="2">DNA transformation protein</fullName>
    </submittedName>
</protein>
<dbReference type="InterPro" id="IPR007076">
    <property type="entry name" value="TfoX_N"/>
</dbReference>
<keyword evidence="3" id="KW-1185">Reference proteome</keyword>
<evidence type="ECO:0000259" key="1">
    <source>
        <dbReference type="Pfam" id="PF04993"/>
    </source>
</evidence>
<evidence type="ECO:0000313" key="3">
    <source>
        <dbReference type="Proteomes" id="UP000184290"/>
    </source>
</evidence>
<evidence type="ECO:0000313" key="2">
    <source>
        <dbReference type="EMBL" id="SHI69836.1"/>
    </source>
</evidence>
<organism evidence="2 3">
    <name type="scientific">Aureimonas altamirensis DSM 21988</name>
    <dbReference type="NCBI Taxonomy" id="1121026"/>
    <lineage>
        <taxon>Bacteria</taxon>
        <taxon>Pseudomonadati</taxon>
        <taxon>Pseudomonadota</taxon>
        <taxon>Alphaproteobacteria</taxon>
        <taxon>Hyphomicrobiales</taxon>
        <taxon>Aurantimonadaceae</taxon>
        <taxon>Aureimonas</taxon>
    </lineage>
</organism>